<dbReference type="SUPFAM" id="SSF55804">
    <property type="entry name" value="Phoshotransferase/anion transport protein"/>
    <property type="match status" value="1"/>
</dbReference>
<dbReference type="InterPro" id="IPR051541">
    <property type="entry name" value="PTS_SugarTrans_NitroReg"/>
</dbReference>
<organism evidence="2 3">
    <name type="scientific">Anaerostipes hadrus</name>
    <dbReference type="NCBI Taxonomy" id="649756"/>
    <lineage>
        <taxon>Bacteria</taxon>
        <taxon>Bacillati</taxon>
        <taxon>Bacillota</taxon>
        <taxon>Clostridia</taxon>
        <taxon>Lachnospirales</taxon>
        <taxon>Lachnospiraceae</taxon>
        <taxon>Anaerostipes</taxon>
    </lineage>
</organism>
<dbReference type="Pfam" id="PF00359">
    <property type="entry name" value="PTS_EIIA_2"/>
    <property type="match status" value="1"/>
</dbReference>
<dbReference type="PROSITE" id="PS51094">
    <property type="entry name" value="PTS_EIIA_TYPE_2"/>
    <property type="match status" value="1"/>
</dbReference>
<dbReference type="InterPro" id="IPR002178">
    <property type="entry name" value="PTS_EIIA_type-2_dom"/>
</dbReference>
<sequence length="150" mass="17365">MQLKDMLFPECTLIHVKADRKEDVIWKLYEKLLQNGKVKENFYEAVLEREREYPTGLKFEKWEVAIPHVSPEYVLESTIAIAVLDEPVEFKRMDDESSVHVNVVFNIALGKDGKQIEILQDIMAIFADSEKMERIVKAESPEQVISIIKG</sequence>
<proteinExistence type="predicted"/>
<dbReference type="InterPro" id="IPR016152">
    <property type="entry name" value="PTrfase/Anion_transptr"/>
</dbReference>
<dbReference type="AlphaFoldDB" id="A0A1Q2C7H3"/>
<dbReference type="RefSeq" id="WP_009264192.1">
    <property type="nucleotide sequence ID" value="NZ_CAXSPF010000031.1"/>
</dbReference>
<dbReference type="EMBL" id="CP012098">
    <property type="protein sequence ID" value="AQP39610.1"/>
    <property type="molecule type" value="Genomic_DNA"/>
</dbReference>
<reference evidence="2 3" key="1">
    <citation type="journal article" date="2016" name="Sci. Rep.">
        <title>Accelerated dysbiosis of gut microbiota during aggravation of DSS-induced colitis by a butyrate-producing bacterium.</title>
        <authorList>
            <person name="Zhang Q."/>
            <person name="Wu Y."/>
            <person name="Wang J."/>
            <person name="Wu G."/>
            <person name="Long W."/>
            <person name="Xue Z."/>
            <person name="Wang L."/>
            <person name="Zhang X."/>
            <person name="Pang X."/>
            <person name="Zhao Y."/>
            <person name="Zhao L."/>
            <person name="Zhang C."/>
        </authorList>
    </citation>
    <scope>NUCLEOTIDE SEQUENCE [LARGE SCALE GENOMIC DNA]</scope>
    <source>
        <strain evidence="2 3">BPB5</strain>
    </source>
</reference>
<protein>
    <recommendedName>
        <fullName evidence="1">PTS EIIA type-2 domain-containing protein</fullName>
    </recommendedName>
</protein>
<name>A0A1Q2C7H3_ANAHA</name>
<accession>A0A1Q2C7H3</accession>
<evidence type="ECO:0000259" key="1">
    <source>
        <dbReference type="PROSITE" id="PS51094"/>
    </source>
</evidence>
<dbReference type="CDD" id="cd00211">
    <property type="entry name" value="PTS_IIA_fru"/>
    <property type="match status" value="1"/>
</dbReference>
<gene>
    <name evidence="2" type="ORF">DO83_08445</name>
</gene>
<evidence type="ECO:0000313" key="2">
    <source>
        <dbReference type="EMBL" id="AQP39610.1"/>
    </source>
</evidence>
<evidence type="ECO:0000313" key="3">
    <source>
        <dbReference type="Proteomes" id="UP000188159"/>
    </source>
</evidence>
<dbReference type="Gene3D" id="3.40.930.10">
    <property type="entry name" value="Mannitol-specific EII, Chain A"/>
    <property type="match status" value="1"/>
</dbReference>
<dbReference type="Proteomes" id="UP000188159">
    <property type="component" value="Chromosome"/>
</dbReference>
<feature type="domain" description="PTS EIIA type-2" evidence="1">
    <location>
        <begin position="5"/>
        <end position="150"/>
    </location>
</feature>
<dbReference type="PANTHER" id="PTHR47738:SF3">
    <property type="entry name" value="PHOSPHOTRANSFERASE SYSTEM MANNITOL_FRUCTOSE-SPECIFIC IIA DOMAIN CONTAINING PROTEIN"/>
    <property type="match status" value="1"/>
</dbReference>
<dbReference type="PANTHER" id="PTHR47738">
    <property type="entry name" value="PTS SYSTEM FRUCTOSE-LIKE EIIA COMPONENT-RELATED"/>
    <property type="match status" value="1"/>
</dbReference>